<organism evidence="4 5">
    <name type="scientific">Ascobolus immersus RN42</name>
    <dbReference type="NCBI Taxonomy" id="1160509"/>
    <lineage>
        <taxon>Eukaryota</taxon>
        <taxon>Fungi</taxon>
        <taxon>Dikarya</taxon>
        <taxon>Ascomycota</taxon>
        <taxon>Pezizomycotina</taxon>
        <taxon>Pezizomycetes</taxon>
        <taxon>Pezizales</taxon>
        <taxon>Ascobolaceae</taxon>
        <taxon>Ascobolus</taxon>
    </lineage>
</organism>
<dbReference type="OrthoDB" id="5426536at2759"/>
<dbReference type="Pfam" id="PF20231">
    <property type="entry name" value="DUF6589"/>
    <property type="match status" value="1"/>
</dbReference>
<proteinExistence type="predicted"/>
<feature type="compositionally biased region" description="Acidic residues" evidence="1">
    <location>
        <begin position="214"/>
        <end position="229"/>
    </location>
</feature>
<name>A0A3N4HJP5_ASCIM</name>
<dbReference type="STRING" id="1160509.A0A3N4HJP5"/>
<sequence>MSVAWLVVWLAVCCLCPSLVHSPLHQRFYPTMAPPTADSPVGRRVEYVLELIKDLDLHSPLYVFEMQLRAAQDAGRKTTRYKAAKYILDDDRFITSMTTIMTFDIAAPNIESLFFSNSGALLDSVVTPILGKELDAEMENLVRVWRCPIDEITPEKLLAMNYGQMRKEAKETAPRTWKMVELLVGKEHNRANRRKRQKQAGDGDAAEGGGGEGIDSDSENEDTEWEDVGGDGKAKWKRKKKQHPQKPKVRKDVDLMILGTVAVMSYTRTNRANKFQLVNGYYLNAANCPKRPRAVMARFGFCMTYESTIRVVRHISLCVKDIYMEMVQNELFIEIWDNLNQMYRVKSRTITHQEHLSNETQPYLLFVSDRTESSDWRKEPLTNENIRRERALDMEIADLEPNFDLLRHASFVHGCNILMESSKPLAALMAKDSLPSHVKIHQIPVRPAVAFPLPTLRLNEGRIDETIKVIQEIGKEIRIEGPVYEEKDMIQLTGGDFATVRNTNKAAFQRADATTVAESLSFVEPTIEMFHFTMSVLTMILHTHFGRPDGKDYASIAKFKELLGFEKIGLNCKDFRTLEFFLLDMFKAHFLAAVLTLAVQADMAGLEKWFEEHSWDQLLKYLCSSVFDPLTMQRRKFKDSGQVRFKPAGPKTKTANPEDTSAMKDEGIIRDIAMDNALLFLRDMMVYRELTDACKTGDSGRLVECIKYFAVCFQATRQFNYAAESIHLIACLEHIWDDKARRVWMDTVLMNPSGLPFKFVARDLFNEWLNRDGKDMSTSSASYTS</sequence>
<evidence type="ECO:0000256" key="1">
    <source>
        <dbReference type="SAM" id="MobiDB-lite"/>
    </source>
</evidence>
<evidence type="ECO:0000313" key="5">
    <source>
        <dbReference type="Proteomes" id="UP000275078"/>
    </source>
</evidence>
<gene>
    <name evidence="4" type="ORF">BJ508DRAFT_313201</name>
</gene>
<accession>A0A3N4HJP5</accession>
<feature type="chain" id="PRO_5018027290" description="DUF6589 domain-containing protein" evidence="2">
    <location>
        <begin position="23"/>
        <end position="785"/>
    </location>
</feature>
<evidence type="ECO:0000259" key="3">
    <source>
        <dbReference type="Pfam" id="PF20231"/>
    </source>
</evidence>
<protein>
    <recommendedName>
        <fullName evidence="3">DUF6589 domain-containing protein</fullName>
    </recommendedName>
</protein>
<evidence type="ECO:0000313" key="4">
    <source>
        <dbReference type="EMBL" id="RPA74115.1"/>
    </source>
</evidence>
<keyword evidence="2" id="KW-0732">Signal</keyword>
<dbReference type="AlphaFoldDB" id="A0A3N4HJP5"/>
<dbReference type="Proteomes" id="UP000275078">
    <property type="component" value="Unassembled WGS sequence"/>
</dbReference>
<dbReference type="EMBL" id="ML119800">
    <property type="protein sequence ID" value="RPA74115.1"/>
    <property type="molecule type" value="Genomic_DNA"/>
</dbReference>
<feature type="signal peptide" evidence="2">
    <location>
        <begin position="1"/>
        <end position="22"/>
    </location>
</feature>
<reference evidence="4 5" key="1">
    <citation type="journal article" date="2018" name="Nat. Ecol. Evol.">
        <title>Pezizomycetes genomes reveal the molecular basis of ectomycorrhizal truffle lifestyle.</title>
        <authorList>
            <person name="Murat C."/>
            <person name="Payen T."/>
            <person name="Noel B."/>
            <person name="Kuo A."/>
            <person name="Morin E."/>
            <person name="Chen J."/>
            <person name="Kohler A."/>
            <person name="Krizsan K."/>
            <person name="Balestrini R."/>
            <person name="Da Silva C."/>
            <person name="Montanini B."/>
            <person name="Hainaut M."/>
            <person name="Levati E."/>
            <person name="Barry K.W."/>
            <person name="Belfiori B."/>
            <person name="Cichocki N."/>
            <person name="Clum A."/>
            <person name="Dockter R.B."/>
            <person name="Fauchery L."/>
            <person name="Guy J."/>
            <person name="Iotti M."/>
            <person name="Le Tacon F."/>
            <person name="Lindquist E.A."/>
            <person name="Lipzen A."/>
            <person name="Malagnac F."/>
            <person name="Mello A."/>
            <person name="Molinier V."/>
            <person name="Miyauchi S."/>
            <person name="Poulain J."/>
            <person name="Riccioni C."/>
            <person name="Rubini A."/>
            <person name="Sitrit Y."/>
            <person name="Splivallo R."/>
            <person name="Traeger S."/>
            <person name="Wang M."/>
            <person name="Zifcakova L."/>
            <person name="Wipf D."/>
            <person name="Zambonelli A."/>
            <person name="Paolocci F."/>
            <person name="Nowrousian M."/>
            <person name="Ottonello S."/>
            <person name="Baldrian P."/>
            <person name="Spatafora J.W."/>
            <person name="Henrissat B."/>
            <person name="Nagy L.G."/>
            <person name="Aury J.M."/>
            <person name="Wincker P."/>
            <person name="Grigoriev I.V."/>
            <person name="Bonfante P."/>
            <person name="Martin F.M."/>
        </authorList>
    </citation>
    <scope>NUCLEOTIDE SEQUENCE [LARGE SCALE GENOMIC DNA]</scope>
    <source>
        <strain evidence="4 5">RN42</strain>
    </source>
</reference>
<feature type="region of interest" description="Disordered" evidence="1">
    <location>
        <begin position="188"/>
        <end position="249"/>
    </location>
</feature>
<keyword evidence="5" id="KW-1185">Reference proteome</keyword>
<feature type="compositionally biased region" description="Basic residues" evidence="1">
    <location>
        <begin position="235"/>
        <end position="249"/>
    </location>
</feature>
<dbReference type="InterPro" id="IPR046496">
    <property type="entry name" value="DUF6589"/>
</dbReference>
<evidence type="ECO:0000256" key="2">
    <source>
        <dbReference type="SAM" id="SignalP"/>
    </source>
</evidence>
<feature type="domain" description="DUF6589" evidence="3">
    <location>
        <begin position="394"/>
        <end position="782"/>
    </location>
</feature>